<evidence type="ECO:0000256" key="1">
    <source>
        <dbReference type="ARBA" id="ARBA00022722"/>
    </source>
</evidence>
<organism evidence="7 8">
    <name type="scientific">Phocaeicola vulgatus</name>
    <name type="common">Bacteroides vulgatus</name>
    <dbReference type="NCBI Taxonomy" id="821"/>
    <lineage>
        <taxon>Bacteria</taxon>
        <taxon>Pseudomonadati</taxon>
        <taxon>Bacteroidota</taxon>
        <taxon>Bacteroidia</taxon>
        <taxon>Bacteroidales</taxon>
        <taxon>Bacteroidaceae</taxon>
        <taxon>Phocaeicola</taxon>
    </lineage>
</organism>
<keyword evidence="5" id="KW-0234">DNA repair</keyword>
<keyword evidence="3" id="KW-0227">DNA damage</keyword>
<dbReference type="GO" id="GO:0004519">
    <property type="term" value="F:endonuclease activity"/>
    <property type="evidence" value="ECO:0007669"/>
    <property type="project" value="UniProtKB-KW"/>
</dbReference>
<reference evidence="7 8" key="1">
    <citation type="submission" date="2018-08" db="EMBL/GenBank/DDBJ databases">
        <title>A genome reference for cultivated species of the human gut microbiota.</title>
        <authorList>
            <person name="Zou Y."/>
            <person name="Xue W."/>
            <person name="Luo G."/>
        </authorList>
    </citation>
    <scope>NUCLEOTIDE SEQUENCE [LARGE SCALE GENOMIC DNA]</scope>
    <source>
        <strain evidence="7 8">AM30-40</strain>
    </source>
</reference>
<evidence type="ECO:0000313" key="7">
    <source>
        <dbReference type="EMBL" id="RHD70264.1"/>
    </source>
</evidence>
<evidence type="ECO:0000256" key="5">
    <source>
        <dbReference type="ARBA" id="ARBA00023204"/>
    </source>
</evidence>
<dbReference type="SUPFAM" id="SSF52980">
    <property type="entry name" value="Restriction endonuclease-like"/>
    <property type="match status" value="1"/>
</dbReference>
<gene>
    <name evidence="7" type="ORF">DW783_23130</name>
</gene>
<keyword evidence="1" id="KW-0540">Nuclease</keyword>
<dbReference type="GO" id="GO:0016787">
    <property type="term" value="F:hydrolase activity"/>
    <property type="evidence" value="ECO:0007669"/>
    <property type="project" value="UniProtKB-KW"/>
</dbReference>
<evidence type="ECO:0000256" key="3">
    <source>
        <dbReference type="ARBA" id="ARBA00022763"/>
    </source>
</evidence>
<evidence type="ECO:0000256" key="4">
    <source>
        <dbReference type="ARBA" id="ARBA00022801"/>
    </source>
</evidence>
<sequence length="101" mass="11764">MLTKYWATIISNRIKMSTFVPWICCTSSPSQKLLMDHLTKEQRHKNMAANKGKGTKLEIMFGKFLWNAGTRTVANSLPLFLRYSAKSLFFKRLYQTIENIK</sequence>
<name>A0A413RSS1_PHOVU</name>
<dbReference type="Proteomes" id="UP000283429">
    <property type="component" value="Unassembled WGS sequence"/>
</dbReference>
<dbReference type="GO" id="GO:0006298">
    <property type="term" value="P:mismatch repair"/>
    <property type="evidence" value="ECO:0007669"/>
    <property type="project" value="InterPro"/>
</dbReference>
<keyword evidence="2" id="KW-0255">Endonuclease</keyword>
<protein>
    <submittedName>
        <fullName evidence="7">Uncharacterized protein</fullName>
    </submittedName>
</protein>
<dbReference type="AlphaFoldDB" id="A0A413RSS1"/>
<evidence type="ECO:0000256" key="2">
    <source>
        <dbReference type="ARBA" id="ARBA00022759"/>
    </source>
</evidence>
<accession>A0A413RSS1</accession>
<dbReference type="InterPro" id="IPR011335">
    <property type="entry name" value="Restrct_endonuc-II-like"/>
</dbReference>
<comment type="caution">
    <text evidence="7">The sequence shown here is derived from an EMBL/GenBank/DDBJ whole genome shotgun (WGS) entry which is preliminary data.</text>
</comment>
<dbReference type="EMBL" id="QSJM01000125">
    <property type="protein sequence ID" value="RHD70264.1"/>
    <property type="molecule type" value="Genomic_DNA"/>
</dbReference>
<comment type="similarity">
    <text evidence="6">Belongs to the Vsr family.</text>
</comment>
<dbReference type="InterPro" id="IPR004603">
    <property type="entry name" value="DNA_mismatch_endonuc_vsr"/>
</dbReference>
<evidence type="ECO:0000313" key="8">
    <source>
        <dbReference type="Proteomes" id="UP000283429"/>
    </source>
</evidence>
<keyword evidence="4" id="KW-0378">Hydrolase</keyword>
<dbReference type="Pfam" id="PF03852">
    <property type="entry name" value="Vsr"/>
    <property type="match status" value="1"/>
</dbReference>
<proteinExistence type="inferred from homology"/>
<evidence type="ECO:0000256" key="6">
    <source>
        <dbReference type="ARBA" id="ARBA00029466"/>
    </source>
</evidence>